<protein>
    <submittedName>
        <fullName evidence="1">Uncharacterized protein</fullName>
    </submittedName>
</protein>
<dbReference type="Proteomes" id="UP001168902">
    <property type="component" value="Unassembled WGS sequence"/>
</dbReference>
<dbReference type="EMBL" id="JAUMJH010000017">
    <property type="protein sequence ID" value="MDO3657247.1"/>
    <property type="molecule type" value="Genomic_DNA"/>
</dbReference>
<gene>
    <name evidence="1" type="ORF">Q3V53_08530</name>
</gene>
<reference evidence="1 2" key="1">
    <citation type="submission" date="2023-07" db="EMBL/GenBank/DDBJ databases">
        <title>A novel proteolytic Acinetobacter species.</title>
        <authorList>
            <person name="Nemec A."/>
            <person name="Radolfova-Krizova L."/>
        </authorList>
    </citation>
    <scope>NUCLEOTIDE SEQUENCE [LARGE SCALE GENOMIC DNA]</scope>
    <source>
        <strain evidence="1 2">NIPH 1865</strain>
    </source>
</reference>
<name>A0ABT8UW32_9GAMM</name>
<proteinExistence type="predicted"/>
<accession>A0ABT8UW32</accession>
<evidence type="ECO:0000313" key="1">
    <source>
        <dbReference type="EMBL" id="MDO3657247.1"/>
    </source>
</evidence>
<evidence type="ECO:0000313" key="2">
    <source>
        <dbReference type="Proteomes" id="UP001168902"/>
    </source>
</evidence>
<dbReference type="RefSeq" id="WP_005092289.1">
    <property type="nucleotide sequence ID" value="NZ_JAUMJH010000017.1"/>
</dbReference>
<comment type="caution">
    <text evidence="1">The sequence shown here is derived from an EMBL/GenBank/DDBJ whole genome shotgun (WGS) entry which is preliminary data.</text>
</comment>
<organism evidence="1 2">
    <name type="scientific">Acinetobacter genomosp. 15BJ</name>
    <dbReference type="NCBI Taxonomy" id="106651"/>
    <lineage>
        <taxon>Bacteria</taxon>
        <taxon>Pseudomonadati</taxon>
        <taxon>Pseudomonadota</taxon>
        <taxon>Gammaproteobacteria</taxon>
        <taxon>Moraxellales</taxon>
        <taxon>Moraxellaceae</taxon>
        <taxon>Acinetobacter</taxon>
    </lineage>
</organism>
<keyword evidence="2" id="KW-1185">Reference proteome</keyword>
<sequence length="88" mass="10608">MFEIQYSENLSIQQLSLTEFLLKIENSNIYTNLLPHLYQFGWEQYMRLHPLTINGEPKYQIMISGMDKECFERHFYLLKPDFIESLAI</sequence>